<organism evidence="1 2">
    <name type="scientific">Sclerotinia nivalis</name>
    <dbReference type="NCBI Taxonomy" id="352851"/>
    <lineage>
        <taxon>Eukaryota</taxon>
        <taxon>Fungi</taxon>
        <taxon>Dikarya</taxon>
        <taxon>Ascomycota</taxon>
        <taxon>Pezizomycotina</taxon>
        <taxon>Leotiomycetes</taxon>
        <taxon>Helotiales</taxon>
        <taxon>Sclerotiniaceae</taxon>
        <taxon>Sclerotinia</taxon>
    </lineage>
</organism>
<reference evidence="1" key="1">
    <citation type="submission" date="2022-11" db="EMBL/GenBank/DDBJ databases">
        <title>Genome Resource of Sclerotinia nivalis Strain SnTB1, a Plant Pathogen Isolated from American Ginseng.</title>
        <authorList>
            <person name="Fan S."/>
        </authorList>
    </citation>
    <scope>NUCLEOTIDE SEQUENCE</scope>
    <source>
        <strain evidence="1">SnTB1</strain>
    </source>
</reference>
<proteinExistence type="predicted"/>
<protein>
    <submittedName>
        <fullName evidence="1">Uncharacterized protein</fullName>
    </submittedName>
</protein>
<keyword evidence="2" id="KW-1185">Reference proteome</keyword>
<evidence type="ECO:0000313" key="1">
    <source>
        <dbReference type="EMBL" id="KAJ8061185.1"/>
    </source>
</evidence>
<name>A0A9X0DG38_9HELO</name>
<dbReference type="Proteomes" id="UP001152300">
    <property type="component" value="Unassembled WGS sequence"/>
</dbReference>
<dbReference type="AlphaFoldDB" id="A0A9X0DG38"/>
<accession>A0A9X0DG38</accession>
<evidence type="ECO:0000313" key="2">
    <source>
        <dbReference type="Proteomes" id="UP001152300"/>
    </source>
</evidence>
<dbReference type="EMBL" id="JAPEIS010000012">
    <property type="protein sequence ID" value="KAJ8061185.1"/>
    <property type="molecule type" value="Genomic_DNA"/>
</dbReference>
<comment type="caution">
    <text evidence="1">The sequence shown here is derived from an EMBL/GenBank/DDBJ whole genome shotgun (WGS) entry which is preliminary data.</text>
</comment>
<gene>
    <name evidence="1" type="ORF">OCU04_010258</name>
</gene>
<dbReference type="OrthoDB" id="5308782at2759"/>
<sequence length="181" mass="20871">MSDYEKLFEEAIKGIKAVKSFPYDSYTNRLHNKVRAFLEDEPHLKPYIDRAPNYPANDDDPDSSKIDIFDIWDLLYKASIPSMGSGIASVDDKYDHKHLKQYISGGNSKVRYLEVLTNLMGFCLGEHINRELESQQAPTMEILWNDVGFANNYRSLLTSDSFIKNEIRTDILRDDHLFSIA</sequence>